<gene>
    <name evidence="1" type="ORF">BRUM_0008</name>
</gene>
<dbReference type="Pfam" id="PF13196">
    <property type="entry name" value="DUF4012"/>
    <property type="match status" value="1"/>
</dbReference>
<proteinExistence type="predicted"/>
<name>A0A087D5G4_BIFRU</name>
<dbReference type="eggNOG" id="COG2959">
    <property type="taxonomic scope" value="Bacteria"/>
</dbReference>
<reference evidence="1 2" key="1">
    <citation type="submission" date="2014-03" db="EMBL/GenBank/DDBJ databases">
        <title>Genomics of Bifidobacteria.</title>
        <authorList>
            <person name="Ventura M."/>
            <person name="Milani C."/>
            <person name="Lugli G.A."/>
        </authorList>
    </citation>
    <scope>NUCLEOTIDE SEQUENCE [LARGE SCALE GENOMIC DNA]</scope>
    <source>
        <strain evidence="1 2">LMG 21811</strain>
    </source>
</reference>
<sequence>MGQHMARPVEAKKSHVVRNVVIAILLLLVACAAVAGVFGYQLYKSAMAAKTHVYAVVDEAAKLKSGSAADILANLDGSIAKMQKEAKSAQQEVDKPIWNMASKLPIYGSDIASVRTTVGVLNDFANGTLPQLQRSADQLFNSNLSDGNGGLNVEPMITAAEGLNTTTKTMRAQSDTLNKLPEAHLGVINKALTEGKTQFNTLADKVDELTGIINMMPSFLGANGTRNYVLLAQTNSEIRSSGGLCGSAGSFTADHGKITVGEFHPDAEFHGSAVDQLHDDDAYVFSDLWFGQVIHNITSTPNFPQSARMASELWQQQSFGFQTDGVMSLDPVALQSMVADTQPVTMPDGRVLDGSNTASFLLNGVYKEVAVADQDKYFSSVAEQVVSNLFSDMNSQKLMKLASTLMKMGEQRHVYFWSFHDEDLAALRSAGVTGEISSDKTNPVTGLYLNEMAASKIDYYIDRKTVVTRTNGNTYHVTTTFTNRLQPGEVAALPEYIKANGKTGIASNDLMIYAPAGGSVANVETSAGTSFRRYSVDDHDVYKTSISIAPASTVTVTWDVTVADGAQPLKFDQTPTITDPNVTYQY</sequence>
<dbReference type="AlphaFoldDB" id="A0A087D5G4"/>
<evidence type="ECO:0000313" key="1">
    <source>
        <dbReference type="EMBL" id="KFI90764.1"/>
    </source>
</evidence>
<keyword evidence="2" id="KW-1185">Reference proteome</keyword>
<dbReference type="InterPro" id="IPR025101">
    <property type="entry name" value="DUF4012"/>
</dbReference>
<accession>A0A087D5G4</accession>
<organism evidence="1 2">
    <name type="scientific">Bifidobacterium ruminantium</name>
    <dbReference type="NCBI Taxonomy" id="78346"/>
    <lineage>
        <taxon>Bacteria</taxon>
        <taxon>Bacillati</taxon>
        <taxon>Actinomycetota</taxon>
        <taxon>Actinomycetes</taxon>
        <taxon>Bifidobacteriales</taxon>
        <taxon>Bifidobacteriaceae</taxon>
        <taxon>Bifidobacterium</taxon>
    </lineage>
</organism>
<dbReference type="EMBL" id="JGZL01000001">
    <property type="protein sequence ID" value="KFI90764.1"/>
    <property type="molecule type" value="Genomic_DNA"/>
</dbReference>
<comment type="caution">
    <text evidence="1">The sequence shown here is derived from an EMBL/GenBank/DDBJ whole genome shotgun (WGS) entry which is preliminary data.</text>
</comment>
<dbReference type="PROSITE" id="PS51257">
    <property type="entry name" value="PROKAR_LIPOPROTEIN"/>
    <property type="match status" value="1"/>
</dbReference>
<dbReference type="Proteomes" id="UP000029078">
    <property type="component" value="Unassembled WGS sequence"/>
</dbReference>
<dbReference type="STRING" id="78346.BRUM_0008"/>
<protein>
    <submittedName>
        <fullName evidence="1">Uncharacterized protein</fullName>
    </submittedName>
</protein>
<evidence type="ECO:0000313" key="2">
    <source>
        <dbReference type="Proteomes" id="UP000029078"/>
    </source>
</evidence>